<keyword evidence="2" id="KW-1185">Reference proteome</keyword>
<organism evidence="1 2">
    <name type="scientific">Chryseolinea lacunae</name>
    <dbReference type="NCBI Taxonomy" id="2801331"/>
    <lineage>
        <taxon>Bacteria</taxon>
        <taxon>Pseudomonadati</taxon>
        <taxon>Bacteroidota</taxon>
        <taxon>Cytophagia</taxon>
        <taxon>Cytophagales</taxon>
        <taxon>Fulvivirgaceae</taxon>
        <taxon>Chryseolinea</taxon>
    </lineage>
</organism>
<accession>A0ABS1KPM6</accession>
<reference evidence="1 2" key="1">
    <citation type="submission" date="2021-01" db="EMBL/GenBank/DDBJ databases">
        <title>Chryseolinea sp. Jin1 Genome sequencing and assembly.</title>
        <authorList>
            <person name="Kim I."/>
        </authorList>
    </citation>
    <scope>NUCLEOTIDE SEQUENCE [LARGE SCALE GENOMIC DNA]</scope>
    <source>
        <strain evidence="1 2">Jin1</strain>
    </source>
</reference>
<dbReference type="Proteomes" id="UP000613030">
    <property type="component" value="Unassembled WGS sequence"/>
</dbReference>
<dbReference type="RefSeq" id="WP_202008804.1">
    <property type="nucleotide sequence ID" value="NZ_JAERRB010000003.1"/>
</dbReference>
<dbReference type="EMBL" id="JAERRB010000003">
    <property type="protein sequence ID" value="MBL0741423.1"/>
    <property type="molecule type" value="Genomic_DNA"/>
</dbReference>
<evidence type="ECO:0000313" key="2">
    <source>
        <dbReference type="Proteomes" id="UP000613030"/>
    </source>
</evidence>
<proteinExistence type="predicted"/>
<name>A0ABS1KPM6_9BACT</name>
<comment type="caution">
    <text evidence="1">The sequence shown here is derived from an EMBL/GenBank/DDBJ whole genome shotgun (WGS) entry which is preliminary data.</text>
</comment>
<evidence type="ECO:0000313" key="1">
    <source>
        <dbReference type="EMBL" id="MBL0741423.1"/>
    </source>
</evidence>
<protein>
    <submittedName>
        <fullName evidence="1">Uncharacterized protein</fullName>
    </submittedName>
</protein>
<gene>
    <name evidence="1" type="ORF">JI741_09340</name>
</gene>
<sequence length="189" mass="22789">MTLPEELKQNIFKVIEEQLPIKVFEHWLYGSVELSERMGEALILDLFSFNYNQRRARYEFKKALLKYFDEDEFLLWKVKANLQDLVDERETRDRILDDFYSLGLNDDKCEFLLHMGYYKHDIDNIGYNGLDLKSVIQNLKDDAASLLRDIKRAEDATPNFKLSDFDRHKPKEETLQTEPVPKQWWKFWR</sequence>